<dbReference type="EMBL" id="LR797039">
    <property type="protein sequence ID" value="CAB4182440.1"/>
    <property type="molecule type" value="Genomic_DNA"/>
</dbReference>
<dbReference type="EMBL" id="LR797383">
    <property type="protein sequence ID" value="CAB4212647.1"/>
    <property type="molecule type" value="Genomic_DNA"/>
</dbReference>
<evidence type="ECO:0000313" key="6">
    <source>
        <dbReference type="EMBL" id="CAB4199490.1"/>
    </source>
</evidence>
<dbReference type="EMBL" id="LR798452">
    <property type="protein sequence ID" value="CAB5238229.1"/>
    <property type="molecule type" value="Genomic_DNA"/>
</dbReference>
<sequence>MYCSPNFKTKKALREAVAKGTKVTVFAPGLGQPKTDGTEYIEGPNYVMHTWYAQVTMVDGFITKVK</sequence>
<name>A0A6J5R142_9CAUD</name>
<evidence type="ECO:0000313" key="1">
    <source>
        <dbReference type="EMBL" id="CAB4165211.1"/>
    </source>
</evidence>
<dbReference type="EMBL" id="LR796946">
    <property type="protein sequence ID" value="CAB4177210.1"/>
    <property type="molecule type" value="Genomic_DNA"/>
</dbReference>
<reference evidence="5" key="1">
    <citation type="submission" date="2020-05" db="EMBL/GenBank/DDBJ databases">
        <authorList>
            <person name="Chiriac C."/>
            <person name="Salcher M."/>
            <person name="Ghai R."/>
            <person name="Kavagutti S V."/>
        </authorList>
    </citation>
    <scope>NUCLEOTIDE SEQUENCE</scope>
</reference>
<evidence type="ECO:0000313" key="7">
    <source>
        <dbReference type="EMBL" id="CAB4212647.1"/>
    </source>
</evidence>
<evidence type="ECO:0000313" key="5">
    <source>
        <dbReference type="EMBL" id="CAB4187301.1"/>
    </source>
</evidence>
<evidence type="ECO:0000313" key="4">
    <source>
        <dbReference type="EMBL" id="CAB4182440.1"/>
    </source>
</evidence>
<evidence type="ECO:0000313" key="9">
    <source>
        <dbReference type="EMBL" id="CAB5238229.1"/>
    </source>
</evidence>
<dbReference type="EMBL" id="LR797109">
    <property type="protein sequence ID" value="CAB4187301.1"/>
    <property type="molecule type" value="Genomic_DNA"/>
</dbReference>
<evidence type="ECO:0000313" key="3">
    <source>
        <dbReference type="EMBL" id="CAB4177210.1"/>
    </source>
</evidence>
<dbReference type="EMBL" id="LR796865">
    <property type="protein sequence ID" value="CAB4171189.1"/>
    <property type="molecule type" value="Genomic_DNA"/>
</dbReference>
<dbReference type="EMBL" id="LR797472">
    <property type="protein sequence ID" value="CAB4218644.1"/>
    <property type="molecule type" value="Genomic_DNA"/>
</dbReference>
<evidence type="ECO:0000313" key="8">
    <source>
        <dbReference type="EMBL" id="CAB4218644.1"/>
    </source>
</evidence>
<dbReference type="EMBL" id="LR796772">
    <property type="protein sequence ID" value="CAB4165211.1"/>
    <property type="molecule type" value="Genomic_DNA"/>
</dbReference>
<organism evidence="5">
    <name type="scientific">uncultured Caudovirales phage</name>
    <dbReference type="NCBI Taxonomy" id="2100421"/>
    <lineage>
        <taxon>Viruses</taxon>
        <taxon>Duplodnaviria</taxon>
        <taxon>Heunggongvirae</taxon>
        <taxon>Uroviricota</taxon>
        <taxon>Caudoviricetes</taxon>
        <taxon>Peduoviridae</taxon>
        <taxon>Maltschvirus</taxon>
        <taxon>Maltschvirus maltsch</taxon>
    </lineage>
</organism>
<protein>
    <submittedName>
        <fullName evidence="5">Uncharacterized protein</fullName>
    </submittedName>
</protein>
<dbReference type="EMBL" id="LR797286">
    <property type="protein sequence ID" value="CAB4199490.1"/>
    <property type="molecule type" value="Genomic_DNA"/>
</dbReference>
<proteinExistence type="predicted"/>
<accession>A0A6J5R142</accession>
<gene>
    <name evidence="3" type="ORF">UFOVP1000_27</name>
    <name evidence="4" type="ORF">UFOVP1092_2</name>
    <name evidence="5" type="ORF">UFOVP1152_6</name>
    <name evidence="6" type="ORF">UFOVP1337_49</name>
    <name evidence="7" type="ORF">UFOVP1446_27</name>
    <name evidence="9" type="ORF">UFOVP1537_10</name>
    <name evidence="8" type="ORF">UFOVP1598_41</name>
    <name evidence="1" type="ORF">UFOVP825_28</name>
    <name evidence="2" type="ORF">UFOVP915_10</name>
</gene>
<evidence type="ECO:0000313" key="2">
    <source>
        <dbReference type="EMBL" id="CAB4171189.1"/>
    </source>
</evidence>